<dbReference type="EMBL" id="QDKM01000002">
    <property type="protein sequence ID" value="PVH29525.1"/>
    <property type="molecule type" value="Genomic_DNA"/>
</dbReference>
<comment type="similarity">
    <text evidence="4 12">Belongs to the DHPS family.</text>
</comment>
<keyword evidence="8 12" id="KW-0479">Metal-binding</keyword>
<feature type="domain" description="Pterin-binding" evidence="13">
    <location>
        <begin position="66"/>
        <end position="327"/>
    </location>
</feature>
<keyword evidence="7 12" id="KW-0808">Transferase</keyword>
<reference evidence="14 15" key="1">
    <citation type="submission" date="2018-04" db="EMBL/GenBank/DDBJ databases">
        <title>Pararhodobacter oceanense sp. nov., isolated from marine intertidal sediment.</title>
        <authorList>
            <person name="Wang X.-L."/>
            <person name="Du Z.-J."/>
        </authorList>
    </citation>
    <scope>NUCLEOTIDE SEQUENCE [LARGE SCALE GENOMIC DNA]</scope>
    <source>
        <strain evidence="14 15">AM505</strain>
    </source>
</reference>
<name>A0A2T8HVT2_9RHOB</name>
<keyword evidence="10 12" id="KW-0289">Folate biosynthesis</keyword>
<evidence type="ECO:0000256" key="5">
    <source>
        <dbReference type="ARBA" id="ARBA00012458"/>
    </source>
</evidence>
<comment type="caution">
    <text evidence="14">The sequence shown here is derived from an EMBL/GenBank/DDBJ whole genome shotgun (WGS) entry which is preliminary data.</text>
</comment>
<dbReference type="UniPathway" id="UPA00077">
    <property type="reaction ID" value="UER00156"/>
</dbReference>
<dbReference type="PROSITE" id="PS00792">
    <property type="entry name" value="DHPS_1"/>
    <property type="match status" value="1"/>
</dbReference>
<dbReference type="InterPro" id="IPR006390">
    <property type="entry name" value="DHP_synth_dom"/>
</dbReference>
<proteinExistence type="inferred from homology"/>
<dbReference type="OrthoDB" id="9811744at2"/>
<evidence type="ECO:0000256" key="6">
    <source>
        <dbReference type="ARBA" id="ARBA00016919"/>
    </source>
</evidence>
<dbReference type="SUPFAM" id="SSF51717">
    <property type="entry name" value="Dihydropteroate synthetase-like"/>
    <property type="match status" value="1"/>
</dbReference>
<comment type="pathway">
    <text evidence="3 12">Cofactor biosynthesis; tetrahydrofolate biosynthesis; 7,8-dihydrofolate from 2-amino-4-hydroxy-6-hydroxymethyl-7,8-dihydropteridine diphosphate and 4-aminobenzoate: step 1/2.</text>
</comment>
<dbReference type="GO" id="GO:0046872">
    <property type="term" value="F:metal ion binding"/>
    <property type="evidence" value="ECO:0007669"/>
    <property type="project" value="UniProtKB-KW"/>
</dbReference>
<keyword evidence="9 12" id="KW-0460">Magnesium</keyword>
<evidence type="ECO:0000259" key="13">
    <source>
        <dbReference type="PROSITE" id="PS50972"/>
    </source>
</evidence>
<evidence type="ECO:0000256" key="3">
    <source>
        <dbReference type="ARBA" id="ARBA00004763"/>
    </source>
</evidence>
<keyword evidence="15" id="KW-1185">Reference proteome</keyword>
<evidence type="ECO:0000256" key="10">
    <source>
        <dbReference type="ARBA" id="ARBA00022909"/>
    </source>
</evidence>
<evidence type="ECO:0000313" key="15">
    <source>
        <dbReference type="Proteomes" id="UP000245911"/>
    </source>
</evidence>
<organism evidence="14 15">
    <name type="scientific">Pararhodobacter oceanensis</name>
    <dbReference type="NCBI Taxonomy" id="2172121"/>
    <lineage>
        <taxon>Bacteria</taxon>
        <taxon>Pseudomonadati</taxon>
        <taxon>Pseudomonadota</taxon>
        <taxon>Alphaproteobacteria</taxon>
        <taxon>Rhodobacterales</taxon>
        <taxon>Paracoccaceae</taxon>
        <taxon>Pararhodobacter</taxon>
    </lineage>
</organism>
<gene>
    <name evidence="14" type="primary">folP</name>
    <name evidence="14" type="ORF">DDE20_05180</name>
</gene>
<comment type="catalytic activity">
    <reaction evidence="1">
        <text>(7,8-dihydropterin-6-yl)methyl diphosphate + 4-aminobenzoate = 7,8-dihydropteroate + diphosphate</text>
        <dbReference type="Rhea" id="RHEA:19949"/>
        <dbReference type="ChEBI" id="CHEBI:17836"/>
        <dbReference type="ChEBI" id="CHEBI:17839"/>
        <dbReference type="ChEBI" id="CHEBI:33019"/>
        <dbReference type="ChEBI" id="CHEBI:72950"/>
        <dbReference type="EC" id="2.5.1.15"/>
    </reaction>
</comment>
<dbReference type="InterPro" id="IPR011005">
    <property type="entry name" value="Dihydropteroate_synth-like_sf"/>
</dbReference>
<dbReference type="PROSITE" id="PS50972">
    <property type="entry name" value="PTERIN_BINDING"/>
    <property type="match status" value="1"/>
</dbReference>
<evidence type="ECO:0000256" key="1">
    <source>
        <dbReference type="ARBA" id="ARBA00000012"/>
    </source>
</evidence>
<dbReference type="Gene3D" id="3.20.20.20">
    <property type="entry name" value="Dihydropteroate synthase-like"/>
    <property type="match status" value="1"/>
</dbReference>
<evidence type="ECO:0000256" key="11">
    <source>
        <dbReference type="ARBA" id="ARBA00030193"/>
    </source>
</evidence>
<evidence type="ECO:0000256" key="9">
    <source>
        <dbReference type="ARBA" id="ARBA00022842"/>
    </source>
</evidence>
<dbReference type="Proteomes" id="UP000245911">
    <property type="component" value="Unassembled WGS sequence"/>
</dbReference>
<dbReference type="GO" id="GO:0046654">
    <property type="term" value="P:tetrahydrofolate biosynthetic process"/>
    <property type="evidence" value="ECO:0007669"/>
    <property type="project" value="UniProtKB-UniPathway"/>
</dbReference>
<comment type="cofactor">
    <cofactor evidence="2 12">
        <name>Mg(2+)</name>
        <dbReference type="ChEBI" id="CHEBI:18420"/>
    </cofactor>
</comment>
<evidence type="ECO:0000256" key="4">
    <source>
        <dbReference type="ARBA" id="ARBA00009503"/>
    </source>
</evidence>
<dbReference type="CDD" id="cd00739">
    <property type="entry name" value="DHPS"/>
    <property type="match status" value="1"/>
</dbReference>
<dbReference type="GO" id="GO:0005829">
    <property type="term" value="C:cytosol"/>
    <property type="evidence" value="ECO:0007669"/>
    <property type="project" value="TreeGrafter"/>
</dbReference>
<dbReference type="Pfam" id="PF00809">
    <property type="entry name" value="Pterin_bind"/>
    <property type="match status" value="1"/>
</dbReference>
<accession>A0A2T8HVT2</accession>
<evidence type="ECO:0000256" key="8">
    <source>
        <dbReference type="ARBA" id="ARBA00022723"/>
    </source>
</evidence>
<protein>
    <recommendedName>
        <fullName evidence="6 12">Dihydropteroate synthase</fullName>
        <shortName evidence="12">DHPS</shortName>
        <ecNumber evidence="5 12">2.5.1.15</ecNumber>
    </recommendedName>
    <alternativeName>
        <fullName evidence="11 12">Dihydropteroate pyrophosphorylase</fullName>
    </alternativeName>
</protein>
<sequence>MMYHHPRARTDLPRSKTALALAGSAHVWFDTVDHFDAEGSAEAAAFDPAKLAQPRAVLPGLPSDRPLVMGILNVTPDSFSDGGVLYAEDSARTISQVVERARAMVAAGVDILDIGGESTRPGAADVPVTEEINRTAPVITAIRAEGITTPISIDTRKSAVAEAALKAGADIINDVSALSHDPSLGVLAAAAGVPICLMHAQGTPQTMQKDPQYSNVLTEVYDHLARRMELAVGMGIDPARVIVDPGIGFGKTMAHNLDLLRGLSLYHGLGAPILLGASRKRFIGTISGVEEAGARMPGSVAVALMAAGQGAQILRVHDVAETVQALALWRALTADGAAI</sequence>
<dbReference type="PANTHER" id="PTHR20941:SF1">
    <property type="entry name" value="FOLIC ACID SYNTHESIS PROTEIN FOL1"/>
    <property type="match status" value="1"/>
</dbReference>
<dbReference type="PROSITE" id="PS00793">
    <property type="entry name" value="DHPS_2"/>
    <property type="match status" value="1"/>
</dbReference>
<comment type="function">
    <text evidence="12">Catalyzes the condensation of para-aminobenzoate (pABA) with 6-hydroxymethyl-7,8-dihydropterin diphosphate (DHPt-PP) to form 7,8-dihydropteroate (H2Pte), the immediate precursor of folate derivatives.</text>
</comment>
<dbReference type="FunFam" id="3.20.20.20:FF:000006">
    <property type="entry name" value="Dihydropteroate synthase"/>
    <property type="match status" value="1"/>
</dbReference>
<evidence type="ECO:0000256" key="12">
    <source>
        <dbReference type="RuleBase" id="RU361205"/>
    </source>
</evidence>
<evidence type="ECO:0000313" key="14">
    <source>
        <dbReference type="EMBL" id="PVH29525.1"/>
    </source>
</evidence>
<dbReference type="RefSeq" id="WP_116557408.1">
    <property type="nucleotide sequence ID" value="NZ_QDKM01000002.1"/>
</dbReference>
<evidence type="ECO:0000256" key="7">
    <source>
        <dbReference type="ARBA" id="ARBA00022679"/>
    </source>
</evidence>
<dbReference type="EC" id="2.5.1.15" evidence="5 12"/>
<evidence type="ECO:0000256" key="2">
    <source>
        <dbReference type="ARBA" id="ARBA00001946"/>
    </source>
</evidence>
<dbReference type="AlphaFoldDB" id="A0A2T8HVT2"/>
<dbReference type="NCBIfam" id="TIGR01496">
    <property type="entry name" value="DHPS"/>
    <property type="match status" value="1"/>
</dbReference>
<dbReference type="GO" id="GO:0004156">
    <property type="term" value="F:dihydropteroate synthase activity"/>
    <property type="evidence" value="ECO:0007669"/>
    <property type="project" value="UniProtKB-EC"/>
</dbReference>
<dbReference type="GO" id="GO:0046656">
    <property type="term" value="P:folic acid biosynthetic process"/>
    <property type="evidence" value="ECO:0007669"/>
    <property type="project" value="UniProtKB-KW"/>
</dbReference>
<dbReference type="InterPro" id="IPR045031">
    <property type="entry name" value="DHP_synth-like"/>
</dbReference>
<dbReference type="InterPro" id="IPR000489">
    <property type="entry name" value="Pterin-binding_dom"/>
</dbReference>
<dbReference type="PANTHER" id="PTHR20941">
    <property type="entry name" value="FOLATE SYNTHESIS PROTEINS"/>
    <property type="match status" value="1"/>
</dbReference>